<evidence type="ECO:0000313" key="2">
    <source>
        <dbReference type="Proteomes" id="UP001056120"/>
    </source>
</evidence>
<reference evidence="2" key="1">
    <citation type="journal article" date="2022" name="Mol. Ecol. Resour.">
        <title>The genomes of chicory, endive, great burdock and yacon provide insights into Asteraceae palaeo-polyploidization history and plant inulin production.</title>
        <authorList>
            <person name="Fan W."/>
            <person name="Wang S."/>
            <person name="Wang H."/>
            <person name="Wang A."/>
            <person name="Jiang F."/>
            <person name="Liu H."/>
            <person name="Zhao H."/>
            <person name="Xu D."/>
            <person name="Zhang Y."/>
        </authorList>
    </citation>
    <scope>NUCLEOTIDE SEQUENCE [LARGE SCALE GENOMIC DNA]</scope>
    <source>
        <strain evidence="2">cv. Yunnan</strain>
    </source>
</reference>
<organism evidence="1 2">
    <name type="scientific">Smallanthus sonchifolius</name>
    <dbReference type="NCBI Taxonomy" id="185202"/>
    <lineage>
        <taxon>Eukaryota</taxon>
        <taxon>Viridiplantae</taxon>
        <taxon>Streptophyta</taxon>
        <taxon>Embryophyta</taxon>
        <taxon>Tracheophyta</taxon>
        <taxon>Spermatophyta</taxon>
        <taxon>Magnoliopsida</taxon>
        <taxon>eudicotyledons</taxon>
        <taxon>Gunneridae</taxon>
        <taxon>Pentapetalae</taxon>
        <taxon>asterids</taxon>
        <taxon>campanulids</taxon>
        <taxon>Asterales</taxon>
        <taxon>Asteraceae</taxon>
        <taxon>Asteroideae</taxon>
        <taxon>Heliantheae alliance</taxon>
        <taxon>Millerieae</taxon>
        <taxon>Smallanthus</taxon>
    </lineage>
</organism>
<reference evidence="1 2" key="2">
    <citation type="journal article" date="2022" name="Mol. Ecol. Resour.">
        <title>The genomes of chicory, endive, great burdock and yacon provide insights into Asteraceae paleo-polyploidization history and plant inulin production.</title>
        <authorList>
            <person name="Fan W."/>
            <person name="Wang S."/>
            <person name="Wang H."/>
            <person name="Wang A."/>
            <person name="Jiang F."/>
            <person name="Liu H."/>
            <person name="Zhao H."/>
            <person name="Xu D."/>
            <person name="Zhang Y."/>
        </authorList>
    </citation>
    <scope>NUCLEOTIDE SEQUENCE [LARGE SCALE GENOMIC DNA]</scope>
    <source>
        <strain evidence="2">cv. Yunnan</strain>
        <tissue evidence="1">Leaves</tissue>
    </source>
</reference>
<keyword evidence="2" id="KW-1185">Reference proteome</keyword>
<accession>A0ACB9HCV9</accession>
<proteinExistence type="predicted"/>
<protein>
    <submittedName>
        <fullName evidence="1">Uncharacterized protein</fullName>
    </submittedName>
</protein>
<evidence type="ECO:0000313" key="1">
    <source>
        <dbReference type="EMBL" id="KAI3793567.1"/>
    </source>
</evidence>
<dbReference type="EMBL" id="CM042029">
    <property type="protein sequence ID" value="KAI3793567.1"/>
    <property type="molecule type" value="Genomic_DNA"/>
</dbReference>
<gene>
    <name evidence="1" type="ORF">L1987_36186</name>
</gene>
<dbReference type="Proteomes" id="UP001056120">
    <property type="component" value="Linkage Group LG12"/>
</dbReference>
<comment type="caution">
    <text evidence="1">The sequence shown here is derived from an EMBL/GenBank/DDBJ whole genome shotgun (WGS) entry which is preliminary data.</text>
</comment>
<sequence>MANVHIGDDVVRNILVRLPGKSLLRFRCASKHWNHLISDPYFMKSRFTQPLALIDDNVAAEDEAHSIVRIGPLEHQEKDTDISIVGTLNVSCIGIVALNVKEMVFSKVKLPYELEPPGFLLGSLDGCLCMVNKTGVIRFDVWLMKEECSWMKAHSFTFGLEDWFVNITWDPMFLLFLENFMRFGYAKDLIIAF</sequence>
<name>A0ACB9HCV9_9ASTR</name>